<keyword evidence="1" id="KW-0677">Repeat</keyword>
<evidence type="ECO:0000256" key="2">
    <source>
        <dbReference type="ARBA" id="ARBA00022803"/>
    </source>
</evidence>
<name>A0A918TJD1_9BACT</name>
<evidence type="ECO:0008006" key="6">
    <source>
        <dbReference type="Google" id="ProtNLM"/>
    </source>
</evidence>
<gene>
    <name evidence="4" type="ORF">GCM10007100_11670</name>
</gene>
<dbReference type="SUPFAM" id="SSF48452">
    <property type="entry name" value="TPR-like"/>
    <property type="match status" value="3"/>
</dbReference>
<dbReference type="PANTHER" id="PTHR44943:SF8">
    <property type="entry name" value="TPR REPEAT-CONTAINING PROTEIN MJ0263"/>
    <property type="match status" value="1"/>
</dbReference>
<dbReference type="InterPro" id="IPR019734">
    <property type="entry name" value="TPR_rpt"/>
</dbReference>
<organism evidence="4 5">
    <name type="scientific">Roseibacillus persicicus</name>
    <dbReference type="NCBI Taxonomy" id="454148"/>
    <lineage>
        <taxon>Bacteria</taxon>
        <taxon>Pseudomonadati</taxon>
        <taxon>Verrucomicrobiota</taxon>
        <taxon>Verrucomicrobiia</taxon>
        <taxon>Verrucomicrobiales</taxon>
        <taxon>Verrucomicrobiaceae</taxon>
        <taxon>Roseibacillus</taxon>
    </lineage>
</organism>
<comment type="caution">
    <text evidence="4">The sequence shown here is derived from an EMBL/GenBank/DDBJ whole genome shotgun (WGS) entry which is preliminary data.</text>
</comment>
<dbReference type="AlphaFoldDB" id="A0A918TJD1"/>
<dbReference type="EMBL" id="BMXI01000004">
    <property type="protein sequence ID" value="GHC47585.1"/>
    <property type="molecule type" value="Genomic_DNA"/>
</dbReference>
<evidence type="ECO:0000256" key="1">
    <source>
        <dbReference type="ARBA" id="ARBA00022737"/>
    </source>
</evidence>
<dbReference type="Pfam" id="PF13174">
    <property type="entry name" value="TPR_6"/>
    <property type="match status" value="1"/>
</dbReference>
<keyword evidence="5" id="KW-1185">Reference proteome</keyword>
<keyword evidence="3" id="KW-0175">Coiled coil</keyword>
<dbReference type="SMART" id="SM00028">
    <property type="entry name" value="TPR"/>
    <property type="match status" value="5"/>
</dbReference>
<evidence type="ECO:0000313" key="4">
    <source>
        <dbReference type="EMBL" id="GHC47585.1"/>
    </source>
</evidence>
<evidence type="ECO:0000256" key="3">
    <source>
        <dbReference type="SAM" id="Coils"/>
    </source>
</evidence>
<dbReference type="Gene3D" id="1.25.40.10">
    <property type="entry name" value="Tetratricopeptide repeat domain"/>
    <property type="match status" value="2"/>
</dbReference>
<dbReference type="Pfam" id="PF13432">
    <property type="entry name" value="TPR_16"/>
    <property type="match status" value="1"/>
</dbReference>
<feature type="coiled-coil region" evidence="3">
    <location>
        <begin position="155"/>
        <end position="182"/>
    </location>
</feature>
<evidence type="ECO:0000313" key="5">
    <source>
        <dbReference type="Proteomes" id="UP000644507"/>
    </source>
</evidence>
<dbReference type="InterPro" id="IPR011990">
    <property type="entry name" value="TPR-like_helical_dom_sf"/>
</dbReference>
<dbReference type="InterPro" id="IPR051685">
    <property type="entry name" value="Ycf3/AcsC/BcsC/TPR_MFPF"/>
</dbReference>
<protein>
    <recommendedName>
        <fullName evidence="6">Tetratricopeptide repeat protein</fullName>
    </recommendedName>
</protein>
<keyword evidence="2" id="KW-0802">TPR repeat</keyword>
<dbReference type="Proteomes" id="UP000644507">
    <property type="component" value="Unassembled WGS sequence"/>
</dbReference>
<dbReference type="PANTHER" id="PTHR44943">
    <property type="entry name" value="CELLULOSE SYNTHASE OPERON PROTEIN C"/>
    <property type="match status" value="1"/>
</dbReference>
<sequence>MVYLSTLEKSFALWKQKRQTAPMRSQLLWSLLLTPLCADQTYNLSHFAKGVFAEQRGEKEEARAIYESVLAKDPESYPLVTKVVALQSREDIPAASATLRSFAKKHRKHLAAQLHYSAFLRQHAPHDAIAREAALETLELANRNFPETDVVFSPLINLYENLERREDSIRLLEEQLSSANEDPNHWLALAPIIDTLYPRDDPQHGQKLARVMEKVSEYGLHQENIARRVSEYHRENGKLAEAIETLRRHLELTPYSHSLRTRMGLLQLSNKEETAGELTLLDVIAIDPDQSLAHGSLSKLYLKKEQPRKALFHRAEVLRISGGTPAQAIEVANEYLDLDEPHPARLLLEKFRFDYPDEAGIHARLAIATLRDGLTQEAARLFRQAEALAEASKNPADEQYLDADFQIEFAQSLVEANDLESAETRLRQAAQGLDLDTQPEKYARAVTKLAKLWIEQGKNEAPAKALLQRALSLDPNNEEAAELLK</sequence>
<reference evidence="4" key="2">
    <citation type="submission" date="2020-09" db="EMBL/GenBank/DDBJ databases">
        <authorList>
            <person name="Sun Q."/>
            <person name="Kim S."/>
        </authorList>
    </citation>
    <scope>NUCLEOTIDE SEQUENCE</scope>
    <source>
        <strain evidence="4">KCTC 12988</strain>
    </source>
</reference>
<proteinExistence type="predicted"/>
<accession>A0A918TJD1</accession>
<reference evidence="4" key="1">
    <citation type="journal article" date="2014" name="Int. J. Syst. Evol. Microbiol.">
        <title>Complete genome sequence of Corynebacterium casei LMG S-19264T (=DSM 44701T), isolated from a smear-ripened cheese.</title>
        <authorList>
            <consortium name="US DOE Joint Genome Institute (JGI-PGF)"/>
            <person name="Walter F."/>
            <person name="Albersmeier A."/>
            <person name="Kalinowski J."/>
            <person name="Ruckert C."/>
        </authorList>
    </citation>
    <scope>NUCLEOTIDE SEQUENCE</scope>
    <source>
        <strain evidence="4">KCTC 12988</strain>
    </source>
</reference>